<accession>A0A3L8P224</accession>
<dbReference type="SUPFAM" id="SSF81606">
    <property type="entry name" value="PP2C-like"/>
    <property type="match status" value="1"/>
</dbReference>
<dbReference type="InterPro" id="IPR039123">
    <property type="entry name" value="PPTC7"/>
</dbReference>
<feature type="domain" description="PPM-type phosphatase" evidence="1">
    <location>
        <begin position="16"/>
        <end position="246"/>
    </location>
</feature>
<dbReference type="Gene3D" id="3.60.40.10">
    <property type="entry name" value="PPM-type phosphatase domain"/>
    <property type="match status" value="1"/>
</dbReference>
<evidence type="ECO:0000313" key="3">
    <source>
        <dbReference type="Proteomes" id="UP000281708"/>
    </source>
</evidence>
<dbReference type="PANTHER" id="PTHR12320:SF1">
    <property type="entry name" value="PROTEIN PHOSPHATASE PTC7 HOMOLOG"/>
    <property type="match status" value="1"/>
</dbReference>
<keyword evidence="3" id="KW-1185">Reference proteome</keyword>
<evidence type="ECO:0000313" key="2">
    <source>
        <dbReference type="EMBL" id="RLV49017.1"/>
    </source>
</evidence>
<dbReference type="Pfam" id="PF13672">
    <property type="entry name" value="PP2C_2"/>
    <property type="match status" value="1"/>
</dbReference>
<dbReference type="Proteomes" id="UP000281708">
    <property type="component" value="Unassembled WGS sequence"/>
</dbReference>
<sequence>MMWASRWETPMLRFTRAGSSHVGLVRSGNEDSGFSGASLLLVADGVGGSAGGEVASATTAYVVAAEAMSRVGLRPAGVLEHAVAAANVQLASGVVAQPELTGMATTLTAVLTDGQRFALAHVGDSRGFVLRDQQLTRVTTDHTWVQKMQAEGHLDPAEVPFHPWRNVVLRSVNGDPLSVPDVVPLALREGDRVLLASDGLTDLVPEDRIEEILLATADDEDAADALVEAALAAGGHDNVTAVLGTVTEGPAQAPDGLLFGALCDPRNVVDPAAIRSDATA</sequence>
<organism evidence="2 3">
    <name type="scientific">Nocardioides mangrovicus</name>
    <dbReference type="NCBI Taxonomy" id="2478913"/>
    <lineage>
        <taxon>Bacteria</taxon>
        <taxon>Bacillati</taxon>
        <taxon>Actinomycetota</taxon>
        <taxon>Actinomycetes</taxon>
        <taxon>Propionibacteriales</taxon>
        <taxon>Nocardioidaceae</taxon>
        <taxon>Nocardioides</taxon>
    </lineage>
</organism>
<dbReference type="InterPro" id="IPR001932">
    <property type="entry name" value="PPM-type_phosphatase-like_dom"/>
</dbReference>
<dbReference type="EMBL" id="RDBE01000007">
    <property type="protein sequence ID" value="RLV49017.1"/>
    <property type="molecule type" value="Genomic_DNA"/>
</dbReference>
<dbReference type="InterPro" id="IPR036457">
    <property type="entry name" value="PPM-type-like_dom_sf"/>
</dbReference>
<dbReference type="GO" id="GO:0004722">
    <property type="term" value="F:protein serine/threonine phosphatase activity"/>
    <property type="evidence" value="ECO:0007669"/>
    <property type="project" value="TreeGrafter"/>
</dbReference>
<protein>
    <submittedName>
        <fullName evidence="2">Serine/threonine-protein phosphatase</fullName>
    </submittedName>
</protein>
<reference evidence="2 3" key="1">
    <citation type="submission" date="2018-10" db="EMBL/GenBank/DDBJ databases">
        <title>Marmoricola sp. 4Q3S-7 whole genome shotgun sequence.</title>
        <authorList>
            <person name="Li F."/>
        </authorList>
    </citation>
    <scope>NUCLEOTIDE SEQUENCE [LARGE SCALE GENOMIC DNA]</scope>
    <source>
        <strain evidence="2 3">4Q3S-7</strain>
    </source>
</reference>
<dbReference type="SMART" id="SM00331">
    <property type="entry name" value="PP2C_SIG"/>
    <property type="match status" value="1"/>
</dbReference>
<dbReference type="PROSITE" id="PS51746">
    <property type="entry name" value="PPM_2"/>
    <property type="match status" value="1"/>
</dbReference>
<name>A0A3L8P224_9ACTN</name>
<dbReference type="SMART" id="SM00332">
    <property type="entry name" value="PP2Cc"/>
    <property type="match status" value="1"/>
</dbReference>
<dbReference type="PANTHER" id="PTHR12320">
    <property type="entry name" value="PROTEIN PHOSPHATASE 2C"/>
    <property type="match status" value="1"/>
</dbReference>
<gene>
    <name evidence="2" type="ORF">D9V37_10565</name>
</gene>
<comment type="caution">
    <text evidence="2">The sequence shown here is derived from an EMBL/GenBank/DDBJ whole genome shotgun (WGS) entry which is preliminary data.</text>
</comment>
<dbReference type="AlphaFoldDB" id="A0A3L8P224"/>
<evidence type="ECO:0000259" key="1">
    <source>
        <dbReference type="PROSITE" id="PS51746"/>
    </source>
</evidence>
<proteinExistence type="predicted"/>
<dbReference type="CDD" id="cd00143">
    <property type="entry name" value="PP2Cc"/>
    <property type="match status" value="1"/>
</dbReference>